<gene>
    <name evidence="1" type="ORF">FHS42_005836</name>
</gene>
<dbReference type="AlphaFoldDB" id="A0A7W9V123"/>
<dbReference type="Proteomes" id="UP000588098">
    <property type="component" value="Unassembled WGS sequence"/>
</dbReference>
<comment type="caution">
    <text evidence="1">The sequence shown here is derived from an EMBL/GenBank/DDBJ whole genome shotgun (WGS) entry which is preliminary data.</text>
</comment>
<evidence type="ECO:0000313" key="1">
    <source>
        <dbReference type="EMBL" id="MBB5938745.1"/>
    </source>
</evidence>
<dbReference type="EMBL" id="JACHJL010000018">
    <property type="protein sequence ID" value="MBB5938745.1"/>
    <property type="molecule type" value="Genomic_DNA"/>
</dbReference>
<reference evidence="1 2" key="1">
    <citation type="submission" date="2020-08" db="EMBL/GenBank/DDBJ databases">
        <title>Genomic Encyclopedia of Type Strains, Phase III (KMG-III): the genomes of soil and plant-associated and newly described type strains.</title>
        <authorList>
            <person name="Whitman W."/>
        </authorList>
    </citation>
    <scope>NUCLEOTIDE SEQUENCE [LARGE SCALE GENOMIC DNA]</scope>
    <source>
        <strain evidence="1 2">CECT 8305</strain>
    </source>
</reference>
<proteinExistence type="predicted"/>
<accession>A0A7W9V123</accession>
<sequence length="58" mass="6189">MNAEEPSGRAEEREVPENASAFTVGLGLATQSVAARYPVQNWMVKARACRRNSAPGGV</sequence>
<protein>
    <submittedName>
        <fullName evidence="1">Uncharacterized protein</fullName>
    </submittedName>
</protein>
<dbReference type="RefSeq" id="WP_184576747.1">
    <property type="nucleotide sequence ID" value="NZ_JACHJL010000018.1"/>
</dbReference>
<name>A0A7W9V123_9ACTN</name>
<evidence type="ECO:0000313" key="2">
    <source>
        <dbReference type="Proteomes" id="UP000588098"/>
    </source>
</evidence>
<keyword evidence="2" id="KW-1185">Reference proteome</keyword>
<organism evidence="1 2">
    <name type="scientific">Streptomyces zagrosensis</name>
    <dbReference type="NCBI Taxonomy" id="1042984"/>
    <lineage>
        <taxon>Bacteria</taxon>
        <taxon>Bacillati</taxon>
        <taxon>Actinomycetota</taxon>
        <taxon>Actinomycetes</taxon>
        <taxon>Kitasatosporales</taxon>
        <taxon>Streptomycetaceae</taxon>
        <taxon>Streptomyces</taxon>
    </lineage>
</organism>